<gene>
    <name evidence="8" type="primary">masp2.18</name>
</gene>
<evidence type="ECO:0000256" key="2">
    <source>
        <dbReference type="ARBA" id="ARBA00012418"/>
    </source>
</evidence>
<organism evidence="8">
    <name type="scientific">Malacosoma sp. alphabaculovirus</name>
    <dbReference type="NCBI Taxonomy" id="1881632"/>
    <lineage>
        <taxon>Viruses</taxon>
        <taxon>Viruses incertae sedis</taxon>
        <taxon>Naldaviricetes</taxon>
        <taxon>Lefavirales</taxon>
        <taxon>Baculoviridae</taxon>
        <taxon>Alphabaculovirus</taxon>
    </lineage>
</organism>
<evidence type="ECO:0000313" key="8">
    <source>
        <dbReference type="EMBL" id="ANW12301.1"/>
    </source>
</evidence>
<comment type="catalytic activity">
    <reaction evidence="7">
        <text>RNA(n) + a ribonucleoside 5'-triphosphate = RNA(n+1) + diphosphate</text>
        <dbReference type="Rhea" id="RHEA:21248"/>
        <dbReference type="Rhea" id="RHEA-COMP:14527"/>
        <dbReference type="Rhea" id="RHEA-COMP:17342"/>
        <dbReference type="ChEBI" id="CHEBI:33019"/>
        <dbReference type="ChEBI" id="CHEBI:61557"/>
        <dbReference type="ChEBI" id="CHEBI:140395"/>
        <dbReference type="EC" id="2.7.7.6"/>
    </reaction>
</comment>
<keyword evidence="4" id="KW-0808">Transferase</keyword>
<dbReference type="GO" id="GO:0000428">
    <property type="term" value="C:DNA-directed RNA polymerase complex"/>
    <property type="evidence" value="ECO:0007669"/>
    <property type="project" value="UniProtKB-KW"/>
</dbReference>
<dbReference type="Gene3D" id="2.40.270.10">
    <property type="entry name" value="DNA-directed RNA polymerase, subunit 2, domain 6"/>
    <property type="match status" value="1"/>
</dbReference>
<evidence type="ECO:0000256" key="6">
    <source>
        <dbReference type="ARBA" id="ARBA00023163"/>
    </source>
</evidence>
<dbReference type="InterPro" id="IPR007121">
    <property type="entry name" value="RNA_pol_bsu_CS"/>
</dbReference>
<protein>
    <recommendedName>
        <fullName evidence="2">DNA-directed RNA polymerase</fullName>
        <ecNumber evidence="2">2.7.7.6</ecNumber>
    </recommendedName>
</protein>
<dbReference type="PROSITE" id="PS01166">
    <property type="entry name" value="RNA_POL_BETA"/>
    <property type="match status" value="1"/>
</dbReference>
<evidence type="ECO:0000256" key="3">
    <source>
        <dbReference type="ARBA" id="ARBA00022478"/>
    </source>
</evidence>
<keyword evidence="3" id="KW-0240">DNA-directed RNA polymerase</keyword>
<dbReference type="EC" id="2.7.7.6" evidence="2"/>
<dbReference type="Pfam" id="PF04941">
    <property type="entry name" value="LEF-8"/>
    <property type="match status" value="1"/>
</dbReference>
<dbReference type="InterPro" id="IPR007025">
    <property type="entry name" value="LEF-8"/>
</dbReference>
<evidence type="ECO:0000256" key="1">
    <source>
        <dbReference type="ARBA" id="ARBA00006835"/>
    </source>
</evidence>
<evidence type="ECO:0000256" key="4">
    <source>
        <dbReference type="ARBA" id="ARBA00022679"/>
    </source>
</evidence>
<dbReference type="InterPro" id="IPR037033">
    <property type="entry name" value="DNA-dir_RNAP_su2_hyb_sf"/>
</dbReference>
<proteinExistence type="inferred from homology"/>
<dbReference type="GO" id="GO:0003899">
    <property type="term" value="F:DNA-directed RNA polymerase activity"/>
    <property type="evidence" value="ECO:0007669"/>
    <property type="project" value="UniProtKB-EC"/>
</dbReference>
<accession>A0A1B1V5N3</accession>
<keyword evidence="5" id="KW-0548">Nucleotidyltransferase</keyword>
<evidence type="ECO:0000256" key="5">
    <source>
        <dbReference type="ARBA" id="ARBA00022695"/>
    </source>
</evidence>
<dbReference type="GO" id="GO:0006351">
    <property type="term" value="P:DNA-templated transcription"/>
    <property type="evidence" value="ECO:0007669"/>
    <property type="project" value="InterPro"/>
</dbReference>
<comment type="similarity">
    <text evidence="1">Belongs to the RNA polymerase beta chain family.</text>
</comment>
<reference evidence="8" key="1">
    <citation type="submission" date="2016-01" db="EMBL/GenBank/DDBJ databases">
        <authorList>
            <person name="Oliw E.H."/>
        </authorList>
    </citation>
    <scope>NUCLEOTIDE SEQUENCE</scope>
    <source>
        <strain evidence="8">164</strain>
    </source>
</reference>
<sequence length="878" mass="102261">MTDVIEDFNALIEYIESYSLDLFLNCTDRDNNVCTLKFLQDERKSYFCCAVDPAGRCVLHKCVLIVFGTELDKKFRRDDVNVNTDFYGTFMIDGRHLSFPNIMMNNNILVHNFYDKLYSKSCKRMFLYGNVDEEKKINRAIQLVYDEQNDILFARDVYAKDYIVTEKLNDTLKVYLKNSGKWEPLNFVFDYDDFQSQNIMDQIKRIMRVPINYTIDNLANKIIYKHSYLLHLIYKPILETFAAKQKEASLSCTPAKRCKQHAILYTKESKKIVDSVVNGKLIYAVSKTFVKQRKNFINYQDNTSNNNIEITPPLLKYRIGSEVFRITNDTMRQDMLRQKSDFVKFIDSFFHGEMTVAGKKFFLCRNVRLPSVDYDLVRVKFEYLERKNLIRRVSAEHKNDPDTILIAFNNRPTVFCCHTSSLTILFYELKRNSCPIEFKIFDKILFINHHEGMICLKRTALVKQTKINVLLTPFEYHNSSSVINDGNVDVDVVLQEDDDVRCLMSKLVQYYYKNYTNIFSTVPVPKLIVSLTNLKNAMPILGYDESADRQLFLDTLPTGYSMIVSPDIKLNNKMFKLWTLVRDFKLMTAEDPYIPDIKLPLKLYNNKMNKLKGKLIYNSRTETPVVKFNKSGDNSVIKVEGGNMLSVAGVVVSNVKIGWIYDNKRYKIESCKNKDHFVSKIYIYFRQIKNQTVERFDSMLTVYNDTVYLKFTLITSTSDVEGVKICSIHGQKGVMNGSVDLTEWMAEDGTCAQICLSPISYLSRQSNFDDVEKKYVVRGGNFDDPHAKRYPIYNIPYMLFSNTPDNIFKEFIKSNHTGHEKVEGTRLDQWTINQSFAGNRWSESLQYIRNNSNLPENSGEFNVMLSLLHCNNTILREL</sequence>
<dbReference type="EMBL" id="KU659594">
    <property type="protein sequence ID" value="ANW12301.1"/>
    <property type="molecule type" value="Genomic_DNA"/>
</dbReference>
<keyword evidence="6" id="KW-0804">Transcription</keyword>
<evidence type="ECO:0000256" key="7">
    <source>
        <dbReference type="ARBA" id="ARBA00048552"/>
    </source>
</evidence>
<name>A0A1B1V5N3_9ABAC</name>
<dbReference type="GO" id="GO:0003677">
    <property type="term" value="F:DNA binding"/>
    <property type="evidence" value="ECO:0007669"/>
    <property type="project" value="InterPro"/>
</dbReference>